<dbReference type="PANTHER" id="PTHR40267">
    <property type="entry name" value="BLR3294 PROTEIN"/>
    <property type="match status" value="1"/>
</dbReference>
<dbReference type="InterPro" id="IPR026286">
    <property type="entry name" value="MaiA/AMDase"/>
</dbReference>
<reference evidence="2" key="2">
    <citation type="submission" date="2020-09" db="EMBL/GenBank/DDBJ databases">
        <authorList>
            <person name="Sun Q."/>
            <person name="Zhou Y."/>
        </authorList>
    </citation>
    <scope>NUCLEOTIDE SEQUENCE</scope>
    <source>
        <strain evidence="2">CGMCC 4.7312</strain>
    </source>
</reference>
<name>A0A917X3Q4_9ACTN</name>
<comment type="caution">
    <text evidence="2">The sequence shown here is derived from an EMBL/GenBank/DDBJ whole genome shotgun (WGS) entry which is preliminary data.</text>
</comment>
<reference evidence="2" key="1">
    <citation type="journal article" date="2014" name="Int. J. Syst. Evol. Microbiol.">
        <title>Complete genome sequence of Corynebacterium casei LMG S-19264T (=DSM 44701T), isolated from a smear-ripened cheese.</title>
        <authorList>
            <consortium name="US DOE Joint Genome Institute (JGI-PGF)"/>
            <person name="Walter F."/>
            <person name="Albersmeier A."/>
            <person name="Kalinowski J."/>
            <person name="Ruckert C."/>
        </authorList>
    </citation>
    <scope>NUCLEOTIDE SEQUENCE</scope>
    <source>
        <strain evidence="2">CGMCC 4.7312</strain>
    </source>
</reference>
<dbReference type="AlphaFoldDB" id="A0A917X3Q4"/>
<dbReference type="Proteomes" id="UP000608890">
    <property type="component" value="Unassembled WGS sequence"/>
</dbReference>
<dbReference type="PANTHER" id="PTHR40267:SF1">
    <property type="entry name" value="BLR3294 PROTEIN"/>
    <property type="match status" value="1"/>
</dbReference>
<dbReference type="EMBL" id="BMNB01000037">
    <property type="protein sequence ID" value="GGM62259.1"/>
    <property type="molecule type" value="Genomic_DNA"/>
</dbReference>
<evidence type="ECO:0000256" key="1">
    <source>
        <dbReference type="SAM" id="MobiDB-lite"/>
    </source>
</evidence>
<gene>
    <name evidence="2" type="ORF">GCM10011608_54270</name>
</gene>
<organism evidence="2 3">
    <name type="scientific">Micromonospora sonchi</name>
    <dbReference type="NCBI Taxonomy" id="1763543"/>
    <lineage>
        <taxon>Bacteria</taxon>
        <taxon>Bacillati</taxon>
        <taxon>Actinomycetota</taxon>
        <taxon>Actinomycetes</taxon>
        <taxon>Micromonosporales</taxon>
        <taxon>Micromonosporaceae</taxon>
        <taxon>Micromonospora</taxon>
    </lineage>
</organism>
<dbReference type="InterPro" id="IPR053714">
    <property type="entry name" value="Iso_Racemase_Enz_sf"/>
</dbReference>
<proteinExistence type="predicted"/>
<accession>A0A917X3Q4</accession>
<feature type="region of interest" description="Disordered" evidence="1">
    <location>
        <begin position="1"/>
        <end position="23"/>
    </location>
</feature>
<keyword evidence="3" id="KW-1185">Reference proteome</keyword>
<evidence type="ECO:0000313" key="2">
    <source>
        <dbReference type="EMBL" id="GGM62259.1"/>
    </source>
</evidence>
<evidence type="ECO:0008006" key="4">
    <source>
        <dbReference type="Google" id="ProtNLM"/>
    </source>
</evidence>
<dbReference type="Pfam" id="PF17645">
    <property type="entry name" value="Amdase"/>
    <property type="match status" value="1"/>
</dbReference>
<dbReference type="Gene3D" id="3.40.50.12500">
    <property type="match status" value="1"/>
</dbReference>
<evidence type="ECO:0000313" key="3">
    <source>
        <dbReference type="Proteomes" id="UP000608890"/>
    </source>
</evidence>
<sequence length="252" mass="25693">MALMGVEPDRSDTAGSGGGGVGALVPPENPTVATELRALLPGDLGVHIAPLPVIPGTLRERLLGYNDALTATAGTMRAVQPDVAYFACTGSSYLVGPDRDAALHGAIEAAGAGRALTAARAILETLAELERERVLVISPYPGWLTDLAVAHWGAAGLAVVDVRKVPAPNGIYAITPGEVARLLRDLRPDPDAAVLLSGTGMPTVEAIAEVGDGLGVPVLSSSLAAAYRALHRLPGAGAVPACLANDLVGRWR</sequence>
<protein>
    <recommendedName>
        <fullName evidence="4">Maleate isomerase</fullName>
    </recommendedName>
</protein>